<accession>A0A6A6R1E1</accession>
<organism evidence="11 12">
    <name type="scientific">Lophium mytilinum</name>
    <dbReference type="NCBI Taxonomy" id="390894"/>
    <lineage>
        <taxon>Eukaryota</taxon>
        <taxon>Fungi</taxon>
        <taxon>Dikarya</taxon>
        <taxon>Ascomycota</taxon>
        <taxon>Pezizomycotina</taxon>
        <taxon>Dothideomycetes</taxon>
        <taxon>Pleosporomycetidae</taxon>
        <taxon>Mytilinidiales</taxon>
        <taxon>Mytilinidiaceae</taxon>
        <taxon>Lophium</taxon>
    </lineage>
</organism>
<dbReference type="InterPro" id="IPR012259">
    <property type="entry name" value="DHFR"/>
</dbReference>
<evidence type="ECO:0000313" key="11">
    <source>
        <dbReference type="EMBL" id="KAF2497750.1"/>
    </source>
</evidence>
<dbReference type="GO" id="GO:0004146">
    <property type="term" value="F:dihydrofolate reductase activity"/>
    <property type="evidence" value="ECO:0007669"/>
    <property type="project" value="UniProtKB-EC"/>
</dbReference>
<evidence type="ECO:0000256" key="8">
    <source>
        <dbReference type="SAM" id="MobiDB-lite"/>
    </source>
</evidence>
<evidence type="ECO:0000256" key="6">
    <source>
        <dbReference type="ARBA" id="ARBA00023002"/>
    </source>
</evidence>
<feature type="signal peptide" evidence="9">
    <location>
        <begin position="1"/>
        <end position="27"/>
    </location>
</feature>
<evidence type="ECO:0000256" key="1">
    <source>
        <dbReference type="ARBA" id="ARBA00004903"/>
    </source>
</evidence>
<dbReference type="GO" id="GO:0006730">
    <property type="term" value="P:one-carbon metabolic process"/>
    <property type="evidence" value="ECO:0007669"/>
    <property type="project" value="UniProtKB-KW"/>
</dbReference>
<evidence type="ECO:0000256" key="4">
    <source>
        <dbReference type="ARBA" id="ARBA00022563"/>
    </source>
</evidence>
<dbReference type="Pfam" id="PF00186">
    <property type="entry name" value="DHFR_1"/>
    <property type="match status" value="1"/>
</dbReference>
<reference evidence="11" key="1">
    <citation type="journal article" date="2020" name="Stud. Mycol.">
        <title>101 Dothideomycetes genomes: a test case for predicting lifestyles and emergence of pathogens.</title>
        <authorList>
            <person name="Haridas S."/>
            <person name="Albert R."/>
            <person name="Binder M."/>
            <person name="Bloem J."/>
            <person name="Labutti K."/>
            <person name="Salamov A."/>
            <person name="Andreopoulos B."/>
            <person name="Baker S."/>
            <person name="Barry K."/>
            <person name="Bills G."/>
            <person name="Bluhm B."/>
            <person name="Cannon C."/>
            <person name="Castanera R."/>
            <person name="Culley D."/>
            <person name="Daum C."/>
            <person name="Ezra D."/>
            <person name="Gonzalez J."/>
            <person name="Henrissat B."/>
            <person name="Kuo A."/>
            <person name="Liang C."/>
            <person name="Lipzen A."/>
            <person name="Lutzoni F."/>
            <person name="Magnuson J."/>
            <person name="Mondo S."/>
            <person name="Nolan M."/>
            <person name="Ohm R."/>
            <person name="Pangilinan J."/>
            <person name="Park H.-J."/>
            <person name="Ramirez L."/>
            <person name="Alfaro M."/>
            <person name="Sun H."/>
            <person name="Tritt A."/>
            <person name="Yoshinaga Y."/>
            <person name="Zwiers L.-H."/>
            <person name="Turgeon B."/>
            <person name="Goodwin S."/>
            <person name="Spatafora J."/>
            <person name="Crous P."/>
            <person name="Grigoriev I."/>
        </authorList>
    </citation>
    <scope>NUCLEOTIDE SEQUENCE</scope>
    <source>
        <strain evidence="11">CBS 269.34</strain>
    </source>
</reference>
<dbReference type="GO" id="GO:0005739">
    <property type="term" value="C:mitochondrion"/>
    <property type="evidence" value="ECO:0007669"/>
    <property type="project" value="TreeGrafter"/>
</dbReference>
<dbReference type="Proteomes" id="UP000799750">
    <property type="component" value="Unassembled WGS sequence"/>
</dbReference>
<keyword evidence="4" id="KW-0554">One-carbon metabolism</keyword>
<dbReference type="PROSITE" id="PS51330">
    <property type="entry name" value="DHFR_2"/>
    <property type="match status" value="1"/>
</dbReference>
<dbReference type="Gene3D" id="3.40.430.10">
    <property type="entry name" value="Dihydrofolate Reductase, subunit A"/>
    <property type="match status" value="1"/>
</dbReference>
<dbReference type="InterPro" id="IPR017925">
    <property type="entry name" value="DHFR_CS"/>
</dbReference>
<evidence type="ECO:0000256" key="9">
    <source>
        <dbReference type="SAM" id="SignalP"/>
    </source>
</evidence>
<evidence type="ECO:0000256" key="3">
    <source>
        <dbReference type="ARBA" id="ARBA00018886"/>
    </source>
</evidence>
<keyword evidence="12" id="KW-1185">Reference proteome</keyword>
<evidence type="ECO:0000256" key="5">
    <source>
        <dbReference type="ARBA" id="ARBA00022857"/>
    </source>
</evidence>
<dbReference type="SUPFAM" id="SSF53597">
    <property type="entry name" value="Dihydrofolate reductase-like"/>
    <property type="match status" value="1"/>
</dbReference>
<dbReference type="InterPro" id="IPR001796">
    <property type="entry name" value="DHFR_dom"/>
</dbReference>
<dbReference type="CDD" id="cd00209">
    <property type="entry name" value="DHFR"/>
    <property type="match status" value="1"/>
</dbReference>
<proteinExistence type="inferred from homology"/>
<dbReference type="EC" id="1.5.1.3" evidence="2"/>
<dbReference type="GO" id="GO:0046452">
    <property type="term" value="P:dihydrofolate metabolic process"/>
    <property type="evidence" value="ECO:0007669"/>
    <property type="project" value="TreeGrafter"/>
</dbReference>
<evidence type="ECO:0000256" key="2">
    <source>
        <dbReference type="ARBA" id="ARBA00012856"/>
    </source>
</evidence>
<dbReference type="EMBL" id="MU004186">
    <property type="protein sequence ID" value="KAF2497750.1"/>
    <property type="molecule type" value="Genomic_DNA"/>
</dbReference>
<evidence type="ECO:0000259" key="10">
    <source>
        <dbReference type="PROSITE" id="PS51330"/>
    </source>
</evidence>
<protein>
    <recommendedName>
        <fullName evidence="3">Dihydrofolate reductase</fullName>
        <ecNumber evidence="2">1.5.1.3</ecNumber>
    </recommendedName>
</protein>
<dbReference type="AlphaFoldDB" id="A0A6A6R1E1"/>
<evidence type="ECO:0000313" key="12">
    <source>
        <dbReference type="Proteomes" id="UP000799750"/>
    </source>
</evidence>
<keyword evidence="5" id="KW-0521">NADP</keyword>
<dbReference type="OrthoDB" id="414698at2759"/>
<comment type="similarity">
    <text evidence="7">Belongs to the dihydrofolate reductase family.</text>
</comment>
<dbReference type="PANTHER" id="PTHR48069:SF3">
    <property type="entry name" value="DIHYDROFOLATE REDUCTASE"/>
    <property type="match status" value="1"/>
</dbReference>
<dbReference type="GO" id="GO:0050661">
    <property type="term" value="F:NADP binding"/>
    <property type="evidence" value="ECO:0007669"/>
    <property type="project" value="InterPro"/>
</dbReference>
<feature type="region of interest" description="Disordered" evidence="8">
    <location>
        <begin position="55"/>
        <end position="74"/>
    </location>
</feature>
<gene>
    <name evidence="11" type="ORF">BU16DRAFT_548812</name>
</gene>
<dbReference type="UniPathway" id="UPA00077">
    <property type="reaction ID" value="UER00158"/>
</dbReference>
<dbReference type="PROSITE" id="PS00075">
    <property type="entry name" value="DHFR_1"/>
    <property type="match status" value="1"/>
</dbReference>
<name>A0A6A6R1E1_9PEZI</name>
<keyword evidence="6" id="KW-0560">Oxidoreductase</keyword>
<dbReference type="GO" id="GO:0046654">
    <property type="term" value="P:tetrahydrofolate biosynthetic process"/>
    <property type="evidence" value="ECO:0007669"/>
    <property type="project" value="UniProtKB-UniPathway"/>
</dbReference>
<feature type="domain" description="DHFR" evidence="10">
    <location>
        <begin position="9"/>
        <end position="231"/>
    </location>
</feature>
<dbReference type="InterPro" id="IPR024072">
    <property type="entry name" value="DHFR-like_dom_sf"/>
</dbReference>
<dbReference type="GO" id="GO:0046655">
    <property type="term" value="P:folic acid metabolic process"/>
    <property type="evidence" value="ECO:0007669"/>
    <property type="project" value="TreeGrafter"/>
</dbReference>
<dbReference type="PANTHER" id="PTHR48069">
    <property type="entry name" value="DIHYDROFOLATE REDUCTASE"/>
    <property type="match status" value="1"/>
</dbReference>
<feature type="chain" id="PRO_5025388880" description="Dihydrofolate reductase" evidence="9">
    <location>
        <begin position="28"/>
        <end position="234"/>
    </location>
</feature>
<dbReference type="PRINTS" id="PR00070">
    <property type="entry name" value="DHFR"/>
</dbReference>
<sequence>MPPPTPSLPLTLILAATPSLGIGRAGALPWKSLKADMAFFARVTKRVPGVGGGVGAAGAAGASPSPSPTNRPTKTQNAVIMGRKTWDSIPPRFRPLAGRVNVVVSRSGAVAGLDAAREREKVLVAGGLGEAVGVLQKGVVEEVGVGRVFVIGGASLYEQALRMEGARRVVLTKVGREFECDAFFGVDLEGEGARGKGWVRRSRGQLEEWVGEKVEAGEEAGVGYEFCLFEREGA</sequence>
<comment type="pathway">
    <text evidence="1">Cofactor biosynthesis; tetrahydrofolate biosynthesis; 5,6,7,8-tetrahydrofolate from 7,8-dihydrofolate: step 1/1.</text>
</comment>
<keyword evidence="9" id="KW-0732">Signal</keyword>
<evidence type="ECO:0000256" key="7">
    <source>
        <dbReference type="RuleBase" id="RU004474"/>
    </source>
</evidence>